<dbReference type="EMBL" id="BBPI01000018">
    <property type="protein sequence ID" value="GAM00013.1"/>
    <property type="molecule type" value="Genomic_DNA"/>
</dbReference>
<organism evidence="1 2">
    <name type="scientific">Sphingomonas parapaucimobilis NBRC 15100</name>
    <dbReference type="NCBI Taxonomy" id="1219049"/>
    <lineage>
        <taxon>Bacteria</taxon>
        <taxon>Pseudomonadati</taxon>
        <taxon>Pseudomonadota</taxon>
        <taxon>Alphaproteobacteria</taxon>
        <taxon>Sphingomonadales</taxon>
        <taxon>Sphingomonadaceae</taxon>
        <taxon>Sphingomonas</taxon>
    </lineage>
</organism>
<dbReference type="Proteomes" id="UP000032305">
    <property type="component" value="Unassembled WGS sequence"/>
</dbReference>
<dbReference type="eggNOG" id="COG4220">
    <property type="taxonomic scope" value="Bacteria"/>
</dbReference>
<keyword evidence="2" id="KW-1185">Reference proteome</keyword>
<reference evidence="1 2" key="1">
    <citation type="submission" date="2014-11" db="EMBL/GenBank/DDBJ databases">
        <title>Whole genome shotgun sequence of Sphingomonas parapaucimobilis NBRC 15100.</title>
        <authorList>
            <person name="Katano-Makiyama Y."/>
            <person name="Hosoyama A."/>
            <person name="Hashimoto M."/>
            <person name="Hosoyama Y."/>
            <person name="Noguchi M."/>
            <person name="Numata M."/>
            <person name="Tsuchikane K."/>
            <person name="Hirakata S."/>
            <person name="Uohara A."/>
            <person name="Shimodaira J."/>
            <person name="Ohji S."/>
            <person name="Ichikawa N."/>
            <person name="Kimura A."/>
            <person name="Yamazoe A."/>
            <person name="Fujita N."/>
        </authorList>
    </citation>
    <scope>NUCLEOTIDE SEQUENCE [LARGE SCALE GENOMIC DNA]</scope>
    <source>
        <strain evidence="1 2">NBRC 15100</strain>
    </source>
</reference>
<protein>
    <submittedName>
        <fullName evidence="1">Uncharacterized protein</fullName>
    </submittedName>
</protein>
<dbReference type="AlphaFoldDB" id="A0A0A1W3T2"/>
<proteinExistence type="predicted"/>
<accession>A0A0A1W3T2</accession>
<evidence type="ECO:0000313" key="2">
    <source>
        <dbReference type="Proteomes" id="UP000032305"/>
    </source>
</evidence>
<dbReference type="OrthoDB" id="7867235at2"/>
<gene>
    <name evidence="1" type="ORF">SP5_018_00430</name>
</gene>
<evidence type="ECO:0000313" key="1">
    <source>
        <dbReference type="EMBL" id="GAM00013.1"/>
    </source>
</evidence>
<comment type="caution">
    <text evidence="1">The sequence shown here is derived from an EMBL/GenBank/DDBJ whole genome shotgun (WGS) entry which is preliminary data.</text>
</comment>
<sequence length="168" mass="18846">MRNRRAEILELAGEPENDNFRSGAIAEELSAAELAKLFGVVERTIHTLATKHVLPRNDAGKFDTRDSIRRYVEFSRKRDSELETAKVRLATEQADKIELQNALARREMLPAADVQREWESVLRDLRASLLAVSSRIGTRLPGLTVHDIAEIDAEIRATLETLAGEDLS</sequence>
<name>A0A0A1W3T2_9SPHN</name>
<dbReference type="RefSeq" id="WP_052811389.1">
    <property type="nucleotide sequence ID" value="NZ_BBPI01000018.1"/>
</dbReference>